<dbReference type="Proteomes" id="UP000335538">
    <property type="component" value="Unassembled WGS sequence"/>
</dbReference>
<evidence type="ECO:0000259" key="3">
    <source>
        <dbReference type="Pfam" id="PF22483"/>
    </source>
</evidence>
<evidence type="ECO:0000313" key="4">
    <source>
        <dbReference type="EMBL" id="VVE85926.1"/>
    </source>
</evidence>
<evidence type="ECO:0000313" key="5">
    <source>
        <dbReference type="Proteomes" id="UP000335538"/>
    </source>
</evidence>
<dbReference type="GO" id="GO:0003677">
    <property type="term" value="F:DNA binding"/>
    <property type="evidence" value="ECO:0007669"/>
    <property type="project" value="InterPro"/>
</dbReference>
<evidence type="ECO:0000256" key="1">
    <source>
        <dbReference type="SAM" id="MobiDB-lite"/>
    </source>
</evidence>
<dbReference type="InterPro" id="IPR047647">
    <property type="entry name" value="ISAs1_transpos"/>
</dbReference>
<dbReference type="AlphaFoldDB" id="A0A5E5BKX8"/>
<protein>
    <submittedName>
        <fullName evidence="4">Integrase</fullName>
    </submittedName>
</protein>
<feature type="domain" description="Transposase IS4-like" evidence="2">
    <location>
        <begin position="104"/>
        <end position="179"/>
    </location>
</feature>
<dbReference type="InterPro" id="IPR051698">
    <property type="entry name" value="Transposase_11-like"/>
</dbReference>
<gene>
    <name evidence="4" type="ORF">PSP31121_05559</name>
</gene>
<accession>A0A5E5BKX8</accession>
<reference evidence="4 5" key="1">
    <citation type="submission" date="2019-08" db="EMBL/GenBank/DDBJ databases">
        <authorList>
            <person name="Peeters C."/>
        </authorList>
    </citation>
    <scope>NUCLEOTIDE SEQUENCE [LARGE SCALE GENOMIC DNA]</scope>
    <source>
        <strain evidence="4 5">LMG 31121</strain>
    </source>
</reference>
<dbReference type="EMBL" id="CABPSR010000047">
    <property type="protein sequence ID" value="VVE85926.1"/>
    <property type="molecule type" value="Genomic_DNA"/>
</dbReference>
<organism evidence="4 5">
    <name type="scientific">Pandoraea sputorum</name>
    <dbReference type="NCBI Taxonomy" id="93222"/>
    <lineage>
        <taxon>Bacteria</taxon>
        <taxon>Pseudomonadati</taxon>
        <taxon>Pseudomonadota</taxon>
        <taxon>Betaproteobacteria</taxon>
        <taxon>Burkholderiales</taxon>
        <taxon>Burkholderiaceae</taxon>
        <taxon>Pandoraea</taxon>
    </lineage>
</organism>
<dbReference type="Pfam" id="PF01609">
    <property type="entry name" value="DDE_Tnp_1"/>
    <property type="match status" value="1"/>
</dbReference>
<dbReference type="InterPro" id="IPR054353">
    <property type="entry name" value="IstA-like_C"/>
</dbReference>
<dbReference type="Pfam" id="PF22483">
    <property type="entry name" value="Mu-transpos_C_2"/>
    <property type="match status" value="1"/>
</dbReference>
<evidence type="ECO:0000259" key="2">
    <source>
        <dbReference type="Pfam" id="PF01609"/>
    </source>
</evidence>
<dbReference type="InterPro" id="IPR002559">
    <property type="entry name" value="Transposase_11"/>
</dbReference>
<feature type="region of interest" description="Disordered" evidence="1">
    <location>
        <begin position="93"/>
        <end position="118"/>
    </location>
</feature>
<feature type="domain" description="Transposase for insertion sequence element IS21-like C-terminal" evidence="3">
    <location>
        <begin position="14"/>
        <end position="83"/>
    </location>
</feature>
<dbReference type="PANTHER" id="PTHR30298:SF0">
    <property type="entry name" value="PROTEIN YBFL-RELATED"/>
    <property type="match status" value="1"/>
</dbReference>
<sequence length="222" mass="24362">MGHLGEERPTLQALPAGTFNGVIRLERRMSHEGLVSVGGNYYSVPIRTRKRTLDVHSLDHEIRIYEGGELLAVHPLLEGQRRTSLLPGHRRANQHKQSARHPVVSAYGSGQGGVLGQGRTAQKSNEMTAIPELLDALRLTGAIVTMDAMGCQRHIAPRIEAAGAHDVLAVKENQPTLLARLRHAFDALGRLPEIFCDSTSEHCDIEKGHGRIETRRCTALTL</sequence>
<proteinExistence type="predicted"/>
<dbReference type="GO" id="GO:0006313">
    <property type="term" value="P:DNA transposition"/>
    <property type="evidence" value="ECO:0007669"/>
    <property type="project" value="InterPro"/>
</dbReference>
<name>A0A5E5BKX8_9BURK</name>
<dbReference type="NCBIfam" id="NF033564">
    <property type="entry name" value="transpos_ISAs1"/>
    <property type="match status" value="1"/>
</dbReference>
<dbReference type="GO" id="GO:0004803">
    <property type="term" value="F:transposase activity"/>
    <property type="evidence" value="ECO:0007669"/>
    <property type="project" value="InterPro"/>
</dbReference>
<dbReference type="PANTHER" id="PTHR30298">
    <property type="entry name" value="H REPEAT-ASSOCIATED PREDICTED TRANSPOSASE"/>
    <property type="match status" value="1"/>
</dbReference>